<accession>A0A7Z7YVV7</accession>
<keyword evidence="1" id="KW-0812">Transmembrane</keyword>
<dbReference type="InterPro" id="IPR009898">
    <property type="entry name" value="DUF1440"/>
</dbReference>
<proteinExistence type="predicted"/>
<evidence type="ECO:0000313" key="2">
    <source>
        <dbReference type="EMBL" id="TBW76691.1"/>
    </source>
</evidence>
<comment type="caution">
    <text evidence="2">The sequence shown here is derived from an EMBL/GenBank/DDBJ whole genome shotgun (WGS) entry which is preliminary data.</text>
</comment>
<protein>
    <submittedName>
        <fullName evidence="2">DUF1440 domain-containing protein</fullName>
    </submittedName>
</protein>
<organism evidence="2 3">
    <name type="scientific">Staphylococcus capitis</name>
    <dbReference type="NCBI Taxonomy" id="29388"/>
    <lineage>
        <taxon>Bacteria</taxon>
        <taxon>Bacillati</taxon>
        <taxon>Bacillota</taxon>
        <taxon>Bacilli</taxon>
        <taxon>Bacillales</taxon>
        <taxon>Staphylococcaceae</taxon>
        <taxon>Staphylococcus</taxon>
    </lineage>
</organism>
<feature type="transmembrane region" description="Helical" evidence="1">
    <location>
        <begin position="69"/>
        <end position="92"/>
    </location>
</feature>
<keyword evidence="1" id="KW-1133">Transmembrane helix</keyword>
<dbReference type="Pfam" id="PF07274">
    <property type="entry name" value="DUF1440"/>
    <property type="match status" value="1"/>
</dbReference>
<dbReference type="Proteomes" id="UP000291949">
    <property type="component" value="Unassembled WGS sequence"/>
</dbReference>
<dbReference type="AlphaFoldDB" id="A0A7Z7YVV7"/>
<name>A0A7Z7YVV7_STACP</name>
<keyword evidence="1" id="KW-0472">Membrane</keyword>
<dbReference type="EMBL" id="SCHC01000002">
    <property type="protein sequence ID" value="TBW76691.1"/>
    <property type="molecule type" value="Genomic_DNA"/>
</dbReference>
<evidence type="ECO:0000256" key="1">
    <source>
        <dbReference type="SAM" id="Phobius"/>
    </source>
</evidence>
<feature type="transmembrane region" description="Helical" evidence="1">
    <location>
        <begin position="9"/>
        <end position="27"/>
    </location>
</feature>
<evidence type="ECO:0000313" key="3">
    <source>
        <dbReference type="Proteomes" id="UP000291949"/>
    </source>
</evidence>
<sequence>MMSSTCKRIMVTGLVGGFIGGAIKMGWEALVPPRTPEREEEPPPMTLLNQLGLPEKVKHATYNYNQNEIPIAVMGIHYGFSIAHAFAYAILAERYSKVTVLRGSLFGIAINIAFHEYLLPRVGLTPEIDELPKEERISELLGHIVWMNTIDYVRSALK</sequence>
<gene>
    <name evidence="2" type="ORF">EQ811_07425</name>
</gene>
<reference evidence="2 3" key="1">
    <citation type="journal article" date="2019" name="Sci. Transl. Med.">
        <title>Quorum sensing between bacterial species on the skin protects against epidermal injury in atopic dermatitis.</title>
        <authorList>
            <person name="Williams M.R."/>
        </authorList>
    </citation>
    <scope>NUCLEOTIDE SEQUENCE [LARGE SCALE GENOMIC DNA]</scope>
    <source>
        <strain evidence="2 3">H8</strain>
    </source>
</reference>